<evidence type="ECO:0000313" key="4">
    <source>
        <dbReference type="Proteomes" id="UP000562464"/>
    </source>
</evidence>
<dbReference type="InterPro" id="IPR016181">
    <property type="entry name" value="Acyl_CoA_acyltransferase"/>
</dbReference>
<dbReference type="RefSeq" id="WP_183540205.1">
    <property type="nucleotide sequence ID" value="NZ_JACHHV010000019.1"/>
</dbReference>
<dbReference type="AlphaFoldDB" id="A0A841C732"/>
<protein>
    <submittedName>
        <fullName evidence="3">Putative GNAT family N-acyltransferase</fullName>
    </submittedName>
</protein>
<dbReference type="PANTHER" id="PTHR13947">
    <property type="entry name" value="GNAT FAMILY N-ACETYLTRANSFERASE"/>
    <property type="match status" value="1"/>
</dbReference>
<name>A0A841C732_9LACT</name>
<dbReference type="SUPFAM" id="SSF55729">
    <property type="entry name" value="Acyl-CoA N-acyltransferases (Nat)"/>
    <property type="match status" value="1"/>
</dbReference>
<gene>
    <name evidence="3" type="ORF">HNQ37_001178</name>
</gene>
<dbReference type="GO" id="GO:0008080">
    <property type="term" value="F:N-acetyltransferase activity"/>
    <property type="evidence" value="ECO:0007669"/>
    <property type="project" value="InterPro"/>
</dbReference>
<dbReference type="InterPro" id="IPR050769">
    <property type="entry name" value="NAT_camello-type"/>
</dbReference>
<dbReference type="Pfam" id="PF13673">
    <property type="entry name" value="Acetyltransf_10"/>
    <property type="match status" value="1"/>
</dbReference>
<proteinExistence type="predicted"/>
<dbReference type="Gene3D" id="3.40.630.30">
    <property type="match status" value="1"/>
</dbReference>
<keyword evidence="1 3" id="KW-0808">Transferase</keyword>
<feature type="domain" description="N-acetyltransferase" evidence="2">
    <location>
        <begin position="4"/>
        <end position="145"/>
    </location>
</feature>
<dbReference type="CDD" id="cd04301">
    <property type="entry name" value="NAT_SF"/>
    <property type="match status" value="1"/>
</dbReference>
<dbReference type="PANTHER" id="PTHR13947:SF37">
    <property type="entry name" value="LD18367P"/>
    <property type="match status" value="1"/>
</dbReference>
<evidence type="ECO:0000259" key="2">
    <source>
        <dbReference type="PROSITE" id="PS51186"/>
    </source>
</evidence>
<keyword evidence="4" id="KW-1185">Reference proteome</keyword>
<dbReference type="EMBL" id="JACHHV010000019">
    <property type="protein sequence ID" value="MBB5888285.1"/>
    <property type="molecule type" value="Genomic_DNA"/>
</dbReference>
<evidence type="ECO:0000313" key="3">
    <source>
        <dbReference type="EMBL" id="MBB5888285.1"/>
    </source>
</evidence>
<dbReference type="Proteomes" id="UP000562464">
    <property type="component" value="Unassembled WGS sequence"/>
</dbReference>
<comment type="caution">
    <text evidence="3">The sequence shown here is derived from an EMBL/GenBank/DDBJ whole genome shotgun (WGS) entry which is preliminary data.</text>
</comment>
<dbReference type="PROSITE" id="PS51186">
    <property type="entry name" value="GNAT"/>
    <property type="match status" value="1"/>
</dbReference>
<organism evidence="3 4">
    <name type="scientific">Lactovum miscens</name>
    <dbReference type="NCBI Taxonomy" id="190387"/>
    <lineage>
        <taxon>Bacteria</taxon>
        <taxon>Bacillati</taxon>
        <taxon>Bacillota</taxon>
        <taxon>Bacilli</taxon>
        <taxon>Lactobacillales</taxon>
        <taxon>Streptococcaceae</taxon>
        <taxon>Lactovum</taxon>
    </lineage>
</organism>
<keyword evidence="3" id="KW-0012">Acyltransferase</keyword>
<sequence length="145" mass="16539">MKIKHTRDTMSKTYLDALKIRNEVFVKGQGIAYSLEVGSPIDEAMAVHFVLYNKHGKACGTCRLLNKHDETLLQRMAVLEGERKKGYASMLLTEAINFSREHRIPNIVLHAQLSARGFYEKFDFEPIGEVFEEAGIKHITMQLTL</sequence>
<evidence type="ECO:0000256" key="1">
    <source>
        <dbReference type="ARBA" id="ARBA00022679"/>
    </source>
</evidence>
<dbReference type="InterPro" id="IPR000182">
    <property type="entry name" value="GNAT_dom"/>
</dbReference>
<reference evidence="3 4" key="1">
    <citation type="submission" date="2020-08" db="EMBL/GenBank/DDBJ databases">
        <title>Genomic Encyclopedia of Type Strains, Phase IV (KMG-IV): sequencing the most valuable type-strain genomes for metagenomic binning, comparative biology and taxonomic classification.</title>
        <authorList>
            <person name="Goeker M."/>
        </authorList>
    </citation>
    <scope>NUCLEOTIDE SEQUENCE [LARGE SCALE GENOMIC DNA]</scope>
    <source>
        <strain evidence="3 4">DSM 14925</strain>
    </source>
</reference>
<accession>A0A841C732</accession>